<feature type="transmembrane region" description="Helical" evidence="1">
    <location>
        <begin position="119"/>
        <end position="140"/>
    </location>
</feature>
<keyword evidence="1" id="KW-0812">Transmembrane</keyword>
<reference evidence="2 3" key="1">
    <citation type="journal article" date="2014" name="J. Biotechnol.">
        <title>Complete genome sequence of the actinobacterium Amycolatopsis japonica MG417-CF17(T) (=DSM 44213T) producing (S,S)-N,N'-ethylenediaminedisuccinic acid.</title>
        <authorList>
            <person name="Stegmann E."/>
            <person name="Albersmeier A."/>
            <person name="Spohn M."/>
            <person name="Gert H."/>
            <person name="Weber T."/>
            <person name="Wohlleben W."/>
            <person name="Kalinowski J."/>
            <person name="Ruckert C."/>
        </authorList>
    </citation>
    <scope>NUCLEOTIDE SEQUENCE [LARGE SCALE GENOMIC DNA]</scope>
    <source>
        <strain evidence="3">MG417-CF17 (DSM 44213)</strain>
    </source>
</reference>
<sequence>MWRITLSRWAGHGWGKRLPQGSDEALSFPVSQGDGGNKVAVGTGPTRVSTAQRVVSLWYFVVVIGSLGLLAPLPFVHAAIRLRRTFVVLYVFLYGGVSYGLLYLLSLEETEGPVGTVMALSWFFGTILLITVSCVHLALLRKKILYPPPTAWVESGMHCGLFSIDISGFGQVGRSSEVFVQVRRMLFGVLSTAFEASGIAWEACLKRDTGDGMIVVVPPHFPKFRLVYPLVSRLAAELARYNVGTEPALRIRVRVAIHAGEIALDEYGVTGRPKVLLARLLDSRVLRDALAEAPGESPVVVLVSDRFHEDVQDQGGPGLDTMSYRQVLVHEKETEVRAWLHVPDPVFRELP</sequence>
<dbReference type="Proteomes" id="UP000028492">
    <property type="component" value="Chromosome"/>
</dbReference>
<keyword evidence="3" id="KW-1185">Reference proteome</keyword>
<evidence type="ECO:0000313" key="2">
    <source>
        <dbReference type="EMBL" id="AIG79435.1"/>
    </source>
</evidence>
<protein>
    <submittedName>
        <fullName evidence="2">Conserved putative membrane protein</fullName>
    </submittedName>
</protein>
<dbReference type="Gene3D" id="3.30.70.1230">
    <property type="entry name" value="Nucleotide cyclase"/>
    <property type="match status" value="1"/>
</dbReference>
<dbReference type="KEGG" id="aja:AJAP_33110"/>
<proteinExistence type="predicted"/>
<evidence type="ECO:0000313" key="3">
    <source>
        <dbReference type="Proteomes" id="UP000028492"/>
    </source>
</evidence>
<name>A0A075V9A0_9PSEU</name>
<feature type="transmembrane region" description="Helical" evidence="1">
    <location>
        <begin position="87"/>
        <end position="107"/>
    </location>
</feature>
<evidence type="ECO:0000256" key="1">
    <source>
        <dbReference type="SAM" id="Phobius"/>
    </source>
</evidence>
<accession>A0A075V9A0</accession>
<dbReference type="STRING" id="208439.AJAP_33110"/>
<feature type="transmembrane region" description="Helical" evidence="1">
    <location>
        <begin position="57"/>
        <end position="80"/>
    </location>
</feature>
<dbReference type="InterPro" id="IPR029787">
    <property type="entry name" value="Nucleotide_cyclase"/>
</dbReference>
<dbReference type="eggNOG" id="COG2114">
    <property type="taxonomic scope" value="Bacteria"/>
</dbReference>
<gene>
    <name evidence="2" type="ORF">AJAP_33110</name>
</gene>
<keyword evidence="1" id="KW-1133">Transmembrane helix</keyword>
<organism evidence="2 3">
    <name type="scientific">Amycolatopsis japonica</name>
    <dbReference type="NCBI Taxonomy" id="208439"/>
    <lineage>
        <taxon>Bacteria</taxon>
        <taxon>Bacillati</taxon>
        <taxon>Actinomycetota</taxon>
        <taxon>Actinomycetes</taxon>
        <taxon>Pseudonocardiales</taxon>
        <taxon>Pseudonocardiaceae</taxon>
        <taxon>Amycolatopsis</taxon>
        <taxon>Amycolatopsis japonica group</taxon>
    </lineage>
</organism>
<dbReference type="EMBL" id="CP008953">
    <property type="protein sequence ID" value="AIG79435.1"/>
    <property type="molecule type" value="Genomic_DNA"/>
</dbReference>
<dbReference type="AlphaFoldDB" id="A0A075V9A0"/>
<keyword evidence="1" id="KW-0472">Membrane</keyword>
<dbReference type="HOGENOM" id="CLU_887517_0_0_11"/>